<feature type="chain" id="PRO_5043847667" description="IPTL-CTERM protein sorting domain-containing protein" evidence="2">
    <location>
        <begin position="25"/>
        <end position="253"/>
    </location>
</feature>
<dbReference type="Proteomes" id="UP001219066">
    <property type="component" value="Chromosome"/>
</dbReference>
<evidence type="ECO:0008006" key="5">
    <source>
        <dbReference type="Google" id="ProtNLM"/>
    </source>
</evidence>
<keyword evidence="1" id="KW-1133">Transmembrane helix</keyword>
<gene>
    <name evidence="3" type="ORF">PYR84_01375</name>
</gene>
<feature type="transmembrane region" description="Helical" evidence="1">
    <location>
        <begin position="231"/>
        <end position="248"/>
    </location>
</feature>
<evidence type="ECO:0000313" key="3">
    <source>
        <dbReference type="EMBL" id="WFF81348.1"/>
    </source>
</evidence>
<keyword evidence="1" id="KW-0472">Membrane</keyword>
<evidence type="ECO:0000256" key="1">
    <source>
        <dbReference type="SAM" id="Phobius"/>
    </source>
</evidence>
<name>A0AAX3SMZ0_9BURK</name>
<sequence>MQKMKVRNVFGALLLGGIVQMADAANLAIKPFQTPTAIVGEKVSLQVEAEGGVPPYVFEVVGSSHPLGFSYSVSASGLLSVDALSNSANCFSAGSHSGYSLKVTDSLGAVVDQILAYSVWVSPSPSILLKWRRSPVDGKYNAEINLSCGSAAFVNGASTSLNGGNIPPSVAVQYVSPLIMYFSSSEPVQFDLDVDYNFGLHPNSKIGQMRYSFIKPDEVAGPAPVPASSTWALLAVAGFIGWIALGKLRCRGA</sequence>
<evidence type="ECO:0000313" key="4">
    <source>
        <dbReference type="Proteomes" id="UP001219066"/>
    </source>
</evidence>
<feature type="signal peptide" evidence="2">
    <location>
        <begin position="1"/>
        <end position="24"/>
    </location>
</feature>
<evidence type="ECO:0000256" key="2">
    <source>
        <dbReference type="SAM" id="SignalP"/>
    </source>
</evidence>
<keyword evidence="1" id="KW-0812">Transmembrane</keyword>
<reference evidence="3" key="1">
    <citation type="submission" date="2023-03" db="EMBL/GenBank/DDBJ databases">
        <title>Synergistic degradation of erythromycin by symbiotic bacteria Ery-6A and Ery-6B and application in simulated water remediation.</title>
        <authorList>
            <person name="Xu S."/>
        </authorList>
    </citation>
    <scope>NUCLEOTIDE SEQUENCE</scope>
    <source>
        <strain evidence="3">Ery-6A</strain>
    </source>
</reference>
<dbReference type="EMBL" id="CP120956">
    <property type="protein sequence ID" value="WFF81348.1"/>
    <property type="molecule type" value="Genomic_DNA"/>
</dbReference>
<organism evidence="3 4">
    <name type="scientific">Delftia tsuruhatensis</name>
    <dbReference type="NCBI Taxonomy" id="180282"/>
    <lineage>
        <taxon>Bacteria</taxon>
        <taxon>Pseudomonadati</taxon>
        <taxon>Pseudomonadota</taxon>
        <taxon>Betaproteobacteria</taxon>
        <taxon>Burkholderiales</taxon>
        <taxon>Comamonadaceae</taxon>
        <taxon>Delftia</taxon>
    </lineage>
</organism>
<protein>
    <recommendedName>
        <fullName evidence="5">IPTL-CTERM protein sorting domain-containing protein</fullName>
    </recommendedName>
</protein>
<dbReference type="AlphaFoldDB" id="A0AAX3SMZ0"/>
<keyword evidence="2" id="KW-0732">Signal</keyword>
<proteinExistence type="predicted"/>
<dbReference type="RefSeq" id="WP_128422714.1">
    <property type="nucleotide sequence ID" value="NZ_CBCSDN010000002.1"/>
</dbReference>
<accession>A0AAX3SMZ0</accession>